<feature type="non-terminal residue" evidence="1">
    <location>
        <position position="1"/>
    </location>
</feature>
<dbReference type="EMBL" id="NDHI03003375">
    <property type="protein sequence ID" value="PNJ74826.1"/>
    <property type="molecule type" value="Genomic_DNA"/>
</dbReference>
<evidence type="ECO:0000313" key="1">
    <source>
        <dbReference type="EMBL" id="PNJ74826.1"/>
    </source>
</evidence>
<accession>A0A2J8WYJ1</accession>
<comment type="caution">
    <text evidence="1">The sequence shown here is derived from an EMBL/GenBank/DDBJ whole genome shotgun (WGS) entry which is preliminary data.</text>
</comment>
<sequence length="41" mass="5278">VATRERDVRRHYEAEHEYYERHKFGPIKKDEEKRLHSRIRR</sequence>
<gene>
    <name evidence="1" type="ORF">CR201_G0006453</name>
</gene>
<name>A0A2J8WYJ1_PONAB</name>
<dbReference type="AlphaFoldDB" id="A0A2J8WYJ1"/>
<proteinExistence type="predicted"/>
<organism evidence="1">
    <name type="scientific">Pongo abelii</name>
    <name type="common">Sumatran orangutan</name>
    <name type="synonym">Pongo pygmaeus abelii</name>
    <dbReference type="NCBI Taxonomy" id="9601"/>
    <lineage>
        <taxon>Eukaryota</taxon>
        <taxon>Metazoa</taxon>
        <taxon>Chordata</taxon>
        <taxon>Craniata</taxon>
        <taxon>Vertebrata</taxon>
        <taxon>Euteleostomi</taxon>
        <taxon>Mammalia</taxon>
        <taxon>Eutheria</taxon>
        <taxon>Euarchontoglires</taxon>
        <taxon>Primates</taxon>
        <taxon>Haplorrhini</taxon>
        <taxon>Catarrhini</taxon>
        <taxon>Hominidae</taxon>
        <taxon>Pongo</taxon>
    </lineage>
</organism>
<reference evidence="1" key="1">
    <citation type="submission" date="2017-12" db="EMBL/GenBank/DDBJ databases">
        <title>High-resolution comparative analysis of great ape genomes.</title>
        <authorList>
            <person name="Pollen A."/>
            <person name="Hastie A."/>
            <person name="Hormozdiari F."/>
            <person name="Dougherty M."/>
            <person name="Liu R."/>
            <person name="Chaisson M."/>
            <person name="Hoppe E."/>
            <person name="Hill C."/>
            <person name="Pang A."/>
            <person name="Hillier L."/>
            <person name="Baker C."/>
            <person name="Armstrong J."/>
            <person name="Shendure J."/>
            <person name="Paten B."/>
            <person name="Wilson R."/>
            <person name="Chao H."/>
            <person name="Schneider V."/>
            <person name="Ventura M."/>
            <person name="Kronenberg Z."/>
            <person name="Murali S."/>
            <person name="Gordon D."/>
            <person name="Cantsilieris S."/>
            <person name="Munson K."/>
            <person name="Nelson B."/>
            <person name="Raja A."/>
            <person name="Underwood J."/>
            <person name="Diekhans M."/>
            <person name="Fiddes I."/>
            <person name="Haussler D."/>
            <person name="Eichler E."/>
        </authorList>
    </citation>
    <scope>NUCLEOTIDE SEQUENCE [LARGE SCALE GENOMIC DNA]</scope>
    <source>
        <strain evidence="1">Susie</strain>
    </source>
</reference>
<protein>
    <submittedName>
        <fullName evidence="1">EPM2AIP1 isoform 2</fullName>
    </submittedName>
</protein>